<dbReference type="Pfam" id="PF03747">
    <property type="entry name" value="ADP_ribosyl_GH"/>
    <property type="match status" value="1"/>
</dbReference>
<accession>A0A363NKW7</accession>
<comment type="caution">
    <text evidence="2">The sequence shown here is derived from an EMBL/GenBank/DDBJ whole genome shotgun (WGS) entry which is preliminary data.</text>
</comment>
<dbReference type="Proteomes" id="UP000250831">
    <property type="component" value="Unassembled WGS sequence"/>
</dbReference>
<dbReference type="InterPro" id="IPR036705">
    <property type="entry name" value="Ribosyl_crysJ1_sf"/>
</dbReference>
<gene>
    <name evidence="2" type="ORF">DCO56_27015</name>
</gene>
<dbReference type="OrthoDB" id="9761704at2"/>
<name>A0A363NKW7_9SPHI</name>
<feature type="signal peptide" evidence="1">
    <location>
        <begin position="1"/>
        <end position="24"/>
    </location>
</feature>
<keyword evidence="3" id="KW-1185">Reference proteome</keyword>
<evidence type="ECO:0008006" key="4">
    <source>
        <dbReference type="Google" id="ProtNLM"/>
    </source>
</evidence>
<dbReference type="InterPro" id="IPR005502">
    <property type="entry name" value="Ribosyl_crysJ1"/>
</dbReference>
<dbReference type="Gene3D" id="1.10.4080.10">
    <property type="entry name" value="ADP-ribosylation/Crystallin J1"/>
    <property type="match status" value="1"/>
</dbReference>
<dbReference type="RefSeq" id="WP_108636799.1">
    <property type="nucleotide sequence ID" value="NZ_QCXX01000010.1"/>
</dbReference>
<keyword evidence="1" id="KW-0732">Signal</keyword>
<dbReference type="AlphaFoldDB" id="A0A363NKW7"/>
<feature type="chain" id="PRO_5016561203" description="ADP-ribosylglycohydrolase family protein" evidence="1">
    <location>
        <begin position="25"/>
        <end position="521"/>
    </location>
</feature>
<proteinExistence type="predicted"/>
<evidence type="ECO:0000313" key="2">
    <source>
        <dbReference type="EMBL" id="PUV21459.1"/>
    </source>
</evidence>
<evidence type="ECO:0000256" key="1">
    <source>
        <dbReference type="SAM" id="SignalP"/>
    </source>
</evidence>
<sequence length="521" mass="59029">MIKSVLLLSLKLSLFCYIPLCAFAQGAKKQPLALSLEKAVLEDKIKGGWAGQTIGVTYGWPTEFRYQGTFIQDYERIHWEDDYVNRAMREFPGLYDDVYVDLTFMEVLHRLGLDAPVDSLAQAFAKKEYELWHANQVARYNLNNGIPPDKSGHWLNNPHADDIDFQIEADFAGLINPAMPQAVTGICEKTGKIIASGDGYYGGLFVAHLYAQAFRVNEVKPLIEEALQVLPPQSKFYQCIRDVLAWHAQEPFDWKETWWQIQKKWSEDHGCPNFVFDPLNIDAKLNAAYVVMALLYGNGDFFQTMNIATRAGQDSDCNPATACGILGTMLGYSHIPHTWMGPLKKAEGVPFSYSSYSLNDIYRVNMELALASIVKAGGVVGKNRVTIPYQKTVQVPFEENFAGHYPKERVKVAKSFPESYQFNFEGCGVVVSGHLQKADNTVSDKAVQVGLYIDDQLVETASLFSNANMRRPELCWRYQMPDKKHRVEIKLLTEEPGYQLYVTDYLVYASHPRTLIPYHHD</sequence>
<protein>
    <recommendedName>
        <fullName evidence="4">ADP-ribosylglycohydrolase family protein</fullName>
    </recommendedName>
</protein>
<dbReference type="EMBL" id="QCXX01000010">
    <property type="protein sequence ID" value="PUV21459.1"/>
    <property type="molecule type" value="Genomic_DNA"/>
</dbReference>
<reference evidence="2 3" key="1">
    <citation type="submission" date="2018-04" db="EMBL/GenBank/DDBJ databases">
        <title>Sphingobacterium sp. M46 Genome.</title>
        <authorList>
            <person name="Cheng J."/>
            <person name="Li Y."/>
        </authorList>
    </citation>
    <scope>NUCLEOTIDE SEQUENCE [LARGE SCALE GENOMIC DNA]</scope>
    <source>
        <strain evidence="2 3">M46</strain>
    </source>
</reference>
<dbReference type="SUPFAM" id="SSF101478">
    <property type="entry name" value="ADP-ribosylglycohydrolase"/>
    <property type="match status" value="1"/>
</dbReference>
<evidence type="ECO:0000313" key="3">
    <source>
        <dbReference type="Proteomes" id="UP000250831"/>
    </source>
</evidence>
<organism evidence="2 3">
    <name type="scientific">Sphingobacterium athyrii</name>
    <dbReference type="NCBI Taxonomy" id="2152717"/>
    <lineage>
        <taxon>Bacteria</taxon>
        <taxon>Pseudomonadati</taxon>
        <taxon>Bacteroidota</taxon>
        <taxon>Sphingobacteriia</taxon>
        <taxon>Sphingobacteriales</taxon>
        <taxon>Sphingobacteriaceae</taxon>
        <taxon>Sphingobacterium</taxon>
    </lineage>
</organism>